<organism evidence="3 4">
    <name type="scientific">Rossellomorea pakistanensis</name>
    <dbReference type="NCBI Taxonomy" id="992288"/>
    <lineage>
        <taxon>Bacteria</taxon>
        <taxon>Bacillati</taxon>
        <taxon>Bacillota</taxon>
        <taxon>Bacilli</taxon>
        <taxon>Bacillales</taxon>
        <taxon>Bacillaceae</taxon>
        <taxon>Rossellomorea</taxon>
    </lineage>
</organism>
<evidence type="ECO:0000259" key="1">
    <source>
        <dbReference type="Pfam" id="PF00149"/>
    </source>
</evidence>
<dbReference type="InterPro" id="IPR059177">
    <property type="entry name" value="GH29D-like_dom"/>
</dbReference>
<protein>
    <submittedName>
        <fullName evidence="3">MPP superfamily phosphohydrolase</fullName>
    </submittedName>
</protein>
<accession>A0ABS2NCP8</accession>
<dbReference type="Pfam" id="PF00149">
    <property type="entry name" value="Metallophos"/>
    <property type="match status" value="1"/>
</dbReference>
<dbReference type="RefSeq" id="WP_205171988.1">
    <property type="nucleotide sequence ID" value="NZ_JAFBDZ010000002.1"/>
</dbReference>
<proteinExistence type="predicted"/>
<dbReference type="Gene3D" id="3.60.21.10">
    <property type="match status" value="1"/>
</dbReference>
<dbReference type="Pfam" id="PF13290">
    <property type="entry name" value="CHB_HEX_C_1"/>
    <property type="match status" value="1"/>
</dbReference>
<feature type="domain" description="Calcineurin-like phosphoesterase" evidence="1">
    <location>
        <begin position="123"/>
        <end position="315"/>
    </location>
</feature>
<dbReference type="InterPro" id="IPR004843">
    <property type="entry name" value="Calcineurin-like_PHP"/>
</dbReference>
<dbReference type="InterPro" id="IPR029052">
    <property type="entry name" value="Metallo-depent_PP-like"/>
</dbReference>
<name>A0ABS2NCP8_9BACI</name>
<gene>
    <name evidence="3" type="ORF">JOC86_002177</name>
</gene>
<dbReference type="Proteomes" id="UP001646157">
    <property type="component" value="Unassembled WGS sequence"/>
</dbReference>
<dbReference type="PANTHER" id="PTHR43143:SF1">
    <property type="entry name" value="SERINE_THREONINE-PROTEIN PHOSPHATASE CPPED1"/>
    <property type="match status" value="1"/>
</dbReference>
<comment type="caution">
    <text evidence="3">The sequence shown here is derived from an EMBL/GenBank/DDBJ whole genome shotgun (WGS) entry which is preliminary data.</text>
</comment>
<keyword evidence="4" id="KW-1185">Reference proteome</keyword>
<evidence type="ECO:0000313" key="3">
    <source>
        <dbReference type="EMBL" id="MBM7585635.1"/>
    </source>
</evidence>
<dbReference type="PANTHER" id="PTHR43143">
    <property type="entry name" value="METALLOPHOSPHOESTERASE, CALCINEURIN SUPERFAMILY"/>
    <property type="match status" value="1"/>
</dbReference>
<sequence length="546" mass="61613">MKFNIRNLLTLIVAIAVVCAAIPVLTFAKEYGKAVETPKASEPSGRYENAKIISLSTQTKNADIYYTLDGTLPTKKSRKYNKNNPITITKTTNLSVIAIKKGLSSKPATYSYIIKTKEKPLLQFVAMSDVHVGSHEKGDARYASFFDTIATIFPQPDAILSVGDMINDNGFDKPNDHKIVKEIFLDNLKRKNMTNTKIQLAIGNHDASVSKMQEHYPAEWFTSQKNGYYETQIGGYSFFFLNGNNYNYDTTQRNWLKGRLSEIIADPKNMNKPIFVSVHQPISGSVMDGQQSSNPNLYKDLKEYPQVITLSGHSHLNINDDRSIYQNDFTSINLGSMSYIESDRGYQSVTSEGIADRFEFPVSQAQFIEVYENRVEIERVALNADPGDIYTNGKWSAEPQPPYNSAGATVGEKWVVELKGKTDEEIKSNFKYTPENRNQVAPQFKGNSKLHVREKMGVPNLSFLQAKDDQMVHHYEVKVRNESTDKIVKSLKVFSDYMYSPIPDKMIIPLEGLEAQTKYNVEVVAVDSYDNKSLSIQKVFKTGVTF</sequence>
<dbReference type="InterPro" id="IPR051918">
    <property type="entry name" value="STPP_CPPED1"/>
</dbReference>
<dbReference type="SUPFAM" id="SSF56300">
    <property type="entry name" value="Metallo-dependent phosphatases"/>
    <property type="match status" value="1"/>
</dbReference>
<evidence type="ECO:0000313" key="4">
    <source>
        <dbReference type="Proteomes" id="UP001646157"/>
    </source>
</evidence>
<evidence type="ECO:0000259" key="2">
    <source>
        <dbReference type="Pfam" id="PF13290"/>
    </source>
</evidence>
<reference evidence="3 4" key="1">
    <citation type="submission" date="2021-01" db="EMBL/GenBank/DDBJ databases">
        <title>Genomic Encyclopedia of Type Strains, Phase IV (KMG-IV): sequencing the most valuable type-strain genomes for metagenomic binning, comparative biology and taxonomic classification.</title>
        <authorList>
            <person name="Goeker M."/>
        </authorList>
    </citation>
    <scope>NUCLEOTIDE SEQUENCE [LARGE SCALE GENOMIC DNA]</scope>
    <source>
        <strain evidence="3 4">DSM 24834</strain>
    </source>
</reference>
<dbReference type="EMBL" id="JAFBDZ010000002">
    <property type="protein sequence ID" value="MBM7585635.1"/>
    <property type="molecule type" value="Genomic_DNA"/>
</dbReference>
<feature type="domain" description="GH29D-like beta-sandwich" evidence="2">
    <location>
        <begin position="43"/>
        <end position="106"/>
    </location>
</feature>